<dbReference type="InterPro" id="IPR035923">
    <property type="entry name" value="TT1751-like_sf"/>
</dbReference>
<feature type="domain" description="DUF302" evidence="1">
    <location>
        <begin position="36"/>
        <end position="98"/>
    </location>
</feature>
<dbReference type="AlphaFoldDB" id="D9PH32"/>
<dbReference type="InterPro" id="IPR016796">
    <property type="entry name" value="UCP021774"/>
</dbReference>
<name>D9PH32_9ZZZZ</name>
<dbReference type="PANTHER" id="PTHR38342">
    <property type="entry name" value="SLR5037 PROTEIN"/>
    <property type="match status" value="1"/>
</dbReference>
<evidence type="ECO:0000259" key="1">
    <source>
        <dbReference type="Pfam" id="PF03625"/>
    </source>
</evidence>
<comment type="caution">
    <text evidence="2">The sequence shown here is derived from an EMBL/GenBank/DDBJ whole genome shotgun (WGS) entry which is preliminary data.</text>
</comment>
<proteinExistence type="predicted"/>
<evidence type="ECO:0000313" key="2">
    <source>
        <dbReference type="EMBL" id="EFK97134.1"/>
    </source>
</evidence>
<sequence length="129" mass="14365">MINYGFTKELDISYETAIEKAREALKKEGFGVLTEIDVKETMKEKLGLDMRKHIILGACNPSNAYKSILAEENIGLMLPCNVIAYEKGGKTVLSVIRPTVAMQMIDNQELSKIAEVVEGQLKKVFDAIK</sequence>
<protein>
    <submittedName>
        <fullName evidence="2">Conserved hyptothetical protein</fullName>
    </submittedName>
</protein>
<dbReference type="PANTHER" id="PTHR38342:SF1">
    <property type="entry name" value="SLR5037 PROTEIN"/>
    <property type="match status" value="1"/>
</dbReference>
<dbReference type="Gene3D" id="3.30.310.70">
    <property type="entry name" value="TT1751-like domain"/>
    <property type="match status" value="1"/>
</dbReference>
<dbReference type="SUPFAM" id="SSF103247">
    <property type="entry name" value="TT1751-like"/>
    <property type="match status" value="1"/>
</dbReference>
<gene>
    <name evidence="2" type="ORF">LDC_0831</name>
</gene>
<reference evidence="2" key="1">
    <citation type="submission" date="2010-07" db="EMBL/GenBank/DDBJ databases">
        <authorList>
            <consortium name="CONSOLIDER consortium CSD2007-00005"/>
            <person name="Guazzaroni M.-E."/>
            <person name="Richter M."/>
            <person name="Garcia-Salamanca A."/>
            <person name="Yarza P."/>
            <person name="Ferrer M."/>
        </authorList>
    </citation>
    <scope>NUCLEOTIDE SEQUENCE</scope>
</reference>
<organism evidence="2">
    <name type="scientific">sediment metagenome</name>
    <dbReference type="NCBI Taxonomy" id="749907"/>
    <lineage>
        <taxon>unclassified sequences</taxon>
        <taxon>metagenomes</taxon>
        <taxon>ecological metagenomes</taxon>
    </lineage>
</organism>
<reference evidence="2" key="2">
    <citation type="journal article" date="2011" name="Microb. Ecol.">
        <title>Taxonomic and Functional Metagenomic Profiling of the Microbial Community in the Anoxic Sediment of a Sub-saline Shallow Lake (Laguna de Carrizo, Central Spain).</title>
        <authorList>
            <person name="Ferrer M."/>
            <person name="Guazzaroni M.E."/>
            <person name="Richter M."/>
            <person name="Garcia-Salamanca A."/>
            <person name="Yarza P."/>
            <person name="Suarez-Suarez A."/>
            <person name="Solano J."/>
            <person name="Alcaide M."/>
            <person name="van Dillewijn P."/>
            <person name="Molina-Henares M.A."/>
            <person name="Lopez-Cortes N."/>
            <person name="Al-Ramahi Y."/>
            <person name="Guerrero C."/>
            <person name="Acosta A."/>
            <person name="de Eugenio L.I."/>
            <person name="Martinez V."/>
            <person name="Marques S."/>
            <person name="Rojo F."/>
            <person name="Santero E."/>
            <person name="Genilloud O."/>
            <person name="Perez-Perez J."/>
            <person name="Rossello-Mora R."/>
            <person name="Ramos J.L."/>
        </authorList>
    </citation>
    <scope>NUCLEOTIDE SEQUENCE</scope>
</reference>
<dbReference type="Pfam" id="PF03625">
    <property type="entry name" value="DUF302"/>
    <property type="match status" value="1"/>
</dbReference>
<dbReference type="CDD" id="cd14797">
    <property type="entry name" value="DUF302"/>
    <property type="match status" value="1"/>
</dbReference>
<accession>D9PH32</accession>
<dbReference type="EMBL" id="ADZX01000351">
    <property type="protein sequence ID" value="EFK97134.1"/>
    <property type="molecule type" value="Genomic_DNA"/>
</dbReference>
<dbReference type="InterPro" id="IPR005180">
    <property type="entry name" value="DUF302"/>
</dbReference>
<dbReference type="PIRSF" id="PIRSF021774">
    <property type="entry name" value="UCP021774"/>
    <property type="match status" value="1"/>
</dbReference>